<keyword evidence="2" id="KW-1133">Transmembrane helix</keyword>
<dbReference type="OrthoDB" id="4375981at2"/>
<name>A0A3G8JSG9_9ACTN</name>
<dbReference type="EMBL" id="CP033972">
    <property type="protein sequence ID" value="AZG47856.1"/>
    <property type="molecule type" value="Genomic_DNA"/>
</dbReference>
<feature type="domain" description="DUF8020" evidence="4">
    <location>
        <begin position="49"/>
        <end position="118"/>
    </location>
</feature>
<evidence type="ECO:0000313" key="5">
    <source>
        <dbReference type="EMBL" id="AZG47856.1"/>
    </source>
</evidence>
<evidence type="ECO:0000256" key="2">
    <source>
        <dbReference type="SAM" id="Phobius"/>
    </source>
</evidence>
<dbReference type="Proteomes" id="UP000271469">
    <property type="component" value="Chromosome"/>
</dbReference>
<evidence type="ECO:0000259" key="4">
    <source>
        <dbReference type="Pfam" id="PF26059"/>
    </source>
</evidence>
<feature type="compositionally biased region" description="Basic and acidic residues" evidence="1">
    <location>
        <begin position="142"/>
        <end position="154"/>
    </location>
</feature>
<dbReference type="InterPro" id="IPR058333">
    <property type="entry name" value="DUF8020"/>
</dbReference>
<organism evidence="5 6">
    <name type="scientific">Gordonia insulae</name>
    <dbReference type="NCBI Taxonomy" id="2420509"/>
    <lineage>
        <taxon>Bacteria</taxon>
        <taxon>Bacillati</taxon>
        <taxon>Actinomycetota</taxon>
        <taxon>Actinomycetes</taxon>
        <taxon>Mycobacteriales</taxon>
        <taxon>Gordoniaceae</taxon>
        <taxon>Gordonia</taxon>
    </lineage>
</organism>
<evidence type="ECO:0000256" key="3">
    <source>
        <dbReference type="SAM" id="SignalP"/>
    </source>
</evidence>
<protein>
    <recommendedName>
        <fullName evidence="4">DUF8020 domain-containing protein</fullName>
    </recommendedName>
</protein>
<dbReference type="RefSeq" id="WP_124710158.1">
    <property type="nucleotide sequence ID" value="NZ_CP033972.1"/>
</dbReference>
<sequence>MSSTPRSSRPSRFSRTAVHTLSITALAVATATAVAGTAQAAPATAAPPPVKYTASSTASSIKIAIENGSISTENGQLSIRNTAGAEVYRMPLAYRMEYKQFPIDAKTVGNTTTLTPSKNPARATPVSKSQVDGLRAQAAKQVDPDAPKTKKQRDDRALNQFTQTLSIGMTVSQLVGLIVGAVGGGFVGCLVTIFAACTGVVAGATLGGIVGLVLGGGGTLIYAAVQYFQTINKPFVPPKEVAAPQG</sequence>
<gene>
    <name evidence="5" type="ORF">D7316_04468</name>
</gene>
<proteinExistence type="predicted"/>
<keyword evidence="2" id="KW-0812">Transmembrane</keyword>
<dbReference type="KEGG" id="gom:D7316_04468"/>
<accession>A0A3G8JSG9</accession>
<feature type="signal peptide" evidence="3">
    <location>
        <begin position="1"/>
        <end position="40"/>
    </location>
</feature>
<dbReference type="Pfam" id="PF26059">
    <property type="entry name" value="DUF8020"/>
    <property type="match status" value="1"/>
</dbReference>
<feature type="transmembrane region" description="Helical" evidence="2">
    <location>
        <begin position="174"/>
        <end position="197"/>
    </location>
</feature>
<evidence type="ECO:0000256" key="1">
    <source>
        <dbReference type="SAM" id="MobiDB-lite"/>
    </source>
</evidence>
<reference evidence="5 6" key="1">
    <citation type="submission" date="2018-11" db="EMBL/GenBank/DDBJ databases">
        <title>Gordonia insulae sp. nov., isolated from an island soil.</title>
        <authorList>
            <person name="Kim Y.S."/>
            <person name="Kim S.B."/>
        </authorList>
    </citation>
    <scope>NUCLEOTIDE SEQUENCE [LARGE SCALE GENOMIC DNA]</scope>
    <source>
        <strain evidence="5 6">MMS17-SY073</strain>
    </source>
</reference>
<evidence type="ECO:0000313" key="6">
    <source>
        <dbReference type="Proteomes" id="UP000271469"/>
    </source>
</evidence>
<feature type="transmembrane region" description="Helical" evidence="2">
    <location>
        <begin position="204"/>
        <end position="225"/>
    </location>
</feature>
<feature type="compositionally biased region" description="Polar residues" evidence="1">
    <location>
        <begin position="109"/>
        <end position="118"/>
    </location>
</feature>
<feature type="chain" id="PRO_5018004981" description="DUF8020 domain-containing protein" evidence="3">
    <location>
        <begin position="41"/>
        <end position="246"/>
    </location>
</feature>
<keyword evidence="6" id="KW-1185">Reference proteome</keyword>
<dbReference type="AlphaFoldDB" id="A0A3G8JSG9"/>
<feature type="region of interest" description="Disordered" evidence="1">
    <location>
        <begin position="109"/>
        <end position="154"/>
    </location>
</feature>
<keyword evidence="2" id="KW-0472">Membrane</keyword>
<keyword evidence="3" id="KW-0732">Signal</keyword>